<evidence type="ECO:0000313" key="1">
    <source>
        <dbReference type="EMBL" id="SQI59810.1"/>
    </source>
</evidence>
<dbReference type="Proteomes" id="UP000249134">
    <property type="component" value="Chromosome 1"/>
</dbReference>
<protein>
    <submittedName>
        <fullName evidence="1">Uncharacterized protein</fullName>
    </submittedName>
</protein>
<proteinExistence type="predicted"/>
<organism evidence="1 2">
    <name type="scientific">Lederbergia lenta</name>
    <name type="common">Bacillus lentus</name>
    <dbReference type="NCBI Taxonomy" id="1467"/>
    <lineage>
        <taxon>Bacteria</taxon>
        <taxon>Bacillati</taxon>
        <taxon>Bacillota</taxon>
        <taxon>Bacilli</taxon>
        <taxon>Bacillales</taxon>
        <taxon>Bacillaceae</taxon>
        <taxon>Lederbergia</taxon>
    </lineage>
</organism>
<evidence type="ECO:0000313" key="2">
    <source>
        <dbReference type="Proteomes" id="UP000249134"/>
    </source>
</evidence>
<keyword evidence="2" id="KW-1185">Reference proteome</keyword>
<accession>A0A2X4WQ67</accession>
<sequence length="36" mass="4254">MTWIYLVFIIILAGFGLWGLVSRAKWLEEQSKNNKK</sequence>
<name>A0A2X4WQ67_LEDLE</name>
<dbReference type="EMBL" id="LS483476">
    <property type="protein sequence ID" value="SQI59810.1"/>
    <property type="molecule type" value="Genomic_DNA"/>
</dbReference>
<gene>
    <name evidence="1" type="ORF">NCTC4824_02477</name>
</gene>
<reference evidence="1 2" key="1">
    <citation type="submission" date="2018-06" db="EMBL/GenBank/DDBJ databases">
        <authorList>
            <consortium name="Pathogen Informatics"/>
            <person name="Doyle S."/>
        </authorList>
    </citation>
    <scope>NUCLEOTIDE SEQUENCE [LARGE SCALE GENOMIC DNA]</scope>
    <source>
        <strain evidence="1 2">NCTC4824</strain>
    </source>
</reference>
<dbReference type="AlphaFoldDB" id="A0A2X4WQ67"/>
<dbReference type="KEGG" id="blen:NCTC4824_02477"/>